<comment type="function">
    <text evidence="13">Probably plays a role in ribosome assembly or function. May be involved in resolution of branched DNA intermediates that result from template switching in postreplication gaps. Binds DNA and has ATPase activity.</text>
</comment>
<dbReference type="PANTHER" id="PTHR42855:SF1">
    <property type="entry name" value="ABC TRANSPORTER DOMAIN-CONTAINING PROTEIN"/>
    <property type="match status" value="1"/>
</dbReference>
<evidence type="ECO:0000313" key="16">
    <source>
        <dbReference type="Proteomes" id="UP001329151"/>
    </source>
</evidence>
<keyword evidence="16" id="KW-1185">Reference proteome</keyword>
<dbReference type="InterPro" id="IPR003439">
    <property type="entry name" value="ABC_transporter-like_ATP-bd"/>
</dbReference>
<evidence type="ECO:0000256" key="12">
    <source>
        <dbReference type="ARBA" id="ARBA00061478"/>
    </source>
</evidence>
<dbReference type="Pfam" id="PF12848">
    <property type="entry name" value="ABC_tran_Xtn"/>
    <property type="match status" value="1"/>
</dbReference>
<dbReference type="EC" id="3.6.1.-" evidence="13"/>
<evidence type="ECO:0000256" key="6">
    <source>
        <dbReference type="ARBA" id="ARBA00022763"/>
    </source>
</evidence>
<dbReference type="Pfam" id="PF16326">
    <property type="entry name" value="ABC_tran_CTD"/>
    <property type="match status" value="1"/>
</dbReference>
<dbReference type="AlphaFoldDB" id="A0AA86J2P8"/>
<comment type="similarity">
    <text evidence="12 13">Belongs to the ABC transporter superfamily. ABCF family. Uup subfamily.</text>
</comment>
<feature type="binding site" evidence="13">
    <location>
        <begin position="35"/>
        <end position="42"/>
    </location>
    <ligand>
        <name>ATP</name>
        <dbReference type="ChEBI" id="CHEBI:30616"/>
        <label>1</label>
    </ligand>
</feature>
<evidence type="ECO:0000313" key="15">
    <source>
        <dbReference type="EMBL" id="BET27383.1"/>
    </source>
</evidence>
<dbReference type="GO" id="GO:0003677">
    <property type="term" value="F:DNA binding"/>
    <property type="evidence" value="ECO:0007669"/>
    <property type="project" value="UniProtKB-UniRule"/>
</dbReference>
<evidence type="ECO:0000256" key="3">
    <source>
        <dbReference type="ARBA" id="ARBA00022519"/>
    </source>
</evidence>
<dbReference type="InterPro" id="IPR017871">
    <property type="entry name" value="ABC_transporter-like_CS"/>
</dbReference>
<dbReference type="InterPro" id="IPR043686">
    <property type="entry name" value="Uup"/>
</dbReference>
<evidence type="ECO:0000256" key="7">
    <source>
        <dbReference type="ARBA" id="ARBA00022801"/>
    </source>
</evidence>
<dbReference type="InterPro" id="IPR027417">
    <property type="entry name" value="P-loop_NTPase"/>
</dbReference>
<evidence type="ECO:0000256" key="9">
    <source>
        <dbReference type="ARBA" id="ARBA00023125"/>
    </source>
</evidence>
<evidence type="ECO:0000256" key="2">
    <source>
        <dbReference type="ARBA" id="ARBA00022490"/>
    </source>
</evidence>
<dbReference type="InterPro" id="IPR032524">
    <property type="entry name" value="ABC_tran_C"/>
</dbReference>
<evidence type="ECO:0000256" key="10">
    <source>
        <dbReference type="ARBA" id="ARBA00023204"/>
    </source>
</evidence>
<dbReference type="SMART" id="SM00382">
    <property type="entry name" value="AAA"/>
    <property type="match status" value="2"/>
</dbReference>
<proteinExistence type="inferred from homology"/>
<organism evidence="15 16">
    <name type="scientific">Limnobacter thiooxidans</name>
    <dbReference type="NCBI Taxonomy" id="131080"/>
    <lineage>
        <taxon>Bacteria</taxon>
        <taxon>Pseudomonadati</taxon>
        <taxon>Pseudomonadota</taxon>
        <taxon>Betaproteobacteria</taxon>
        <taxon>Burkholderiales</taxon>
        <taxon>Burkholderiaceae</taxon>
        <taxon>Limnobacter</taxon>
    </lineage>
</organism>
<dbReference type="InterPro" id="IPR032781">
    <property type="entry name" value="ABC_tran_Xtn"/>
</dbReference>
<keyword evidence="7 13" id="KW-0378">Hydrolase</keyword>
<keyword evidence="5 13" id="KW-0547">Nucleotide-binding</keyword>
<dbReference type="RefSeq" id="WP_130557534.1">
    <property type="nucleotide sequence ID" value="NZ_AP028947.1"/>
</dbReference>
<dbReference type="Pfam" id="PF00005">
    <property type="entry name" value="ABC_tran"/>
    <property type="match status" value="2"/>
</dbReference>
<dbReference type="PANTHER" id="PTHR42855">
    <property type="entry name" value="ABC TRANSPORTER ATP-BINDING SUBUNIT"/>
    <property type="match status" value="1"/>
</dbReference>
<evidence type="ECO:0000256" key="8">
    <source>
        <dbReference type="ARBA" id="ARBA00022840"/>
    </source>
</evidence>
<dbReference type="PROSITE" id="PS00211">
    <property type="entry name" value="ABC_TRANSPORTER_1"/>
    <property type="match status" value="2"/>
</dbReference>
<dbReference type="CDD" id="cd03221">
    <property type="entry name" value="ABCF_EF-3"/>
    <property type="match status" value="2"/>
</dbReference>
<keyword evidence="3" id="KW-0997">Cell inner membrane</keyword>
<keyword evidence="2 13" id="KW-0963">Cytoplasm</keyword>
<gene>
    <name evidence="13" type="primary">uup</name>
    <name evidence="15" type="ORF">RGQ30_28840</name>
</gene>
<dbReference type="GO" id="GO:0005524">
    <property type="term" value="F:ATP binding"/>
    <property type="evidence" value="ECO:0007669"/>
    <property type="project" value="UniProtKB-UniRule"/>
</dbReference>
<evidence type="ECO:0000259" key="14">
    <source>
        <dbReference type="PROSITE" id="PS50893"/>
    </source>
</evidence>
<keyword evidence="9 13" id="KW-0238">DNA-binding</keyword>
<evidence type="ECO:0000256" key="11">
    <source>
        <dbReference type="ARBA" id="ARBA00049360"/>
    </source>
</evidence>
<dbReference type="KEGG" id="lto:RGQ30_28840"/>
<name>A0AA86J2P8_9BURK</name>
<keyword evidence="6 13" id="KW-0227">DNA damage</keyword>
<evidence type="ECO:0000256" key="4">
    <source>
        <dbReference type="ARBA" id="ARBA00022737"/>
    </source>
</evidence>
<dbReference type="GO" id="GO:0043022">
    <property type="term" value="F:ribosome binding"/>
    <property type="evidence" value="ECO:0007669"/>
    <property type="project" value="UniProtKB-UniRule"/>
</dbReference>
<dbReference type="Gene3D" id="1.10.287.380">
    <property type="entry name" value="Valyl-tRNA synthetase, C-terminal domain"/>
    <property type="match status" value="1"/>
</dbReference>
<dbReference type="Proteomes" id="UP001329151">
    <property type="component" value="Chromosome"/>
</dbReference>
<reference evidence="15 16" key="1">
    <citation type="submission" date="2023-10" db="EMBL/GenBank/DDBJ databases">
        <title>Complete Genome Sequence of Limnobacter thiooxidans CS-K2T, Isolated from freshwater lake sediments in Bavaria, Germany.</title>
        <authorList>
            <person name="Naruki M."/>
            <person name="Watanabe A."/>
            <person name="Warashina T."/>
            <person name="Morita T."/>
            <person name="Arakawa K."/>
        </authorList>
    </citation>
    <scope>NUCLEOTIDE SEQUENCE [LARGE SCALE GENOMIC DNA]</scope>
    <source>
        <strain evidence="15 16">CS-K2</strain>
    </source>
</reference>
<dbReference type="PROSITE" id="PS50893">
    <property type="entry name" value="ABC_TRANSPORTER_2"/>
    <property type="match status" value="2"/>
</dbReference>
<feature type="coiled-coil region" evidence="13">
    <location>
        <begin position="610"/>
        <end position="637"/>
    </location>
</feature>
<dbReference type="SUPFAM" id="SSF52540">
    <property type="entry name" value="P-loop containing nucleoside triphosphate hydrolases"/>
    <property type="match status" value="2"/>
</dbReference>
<feature type="domain" description="ABC transporter" evidence="14">
    <location>
        <begin position="319"/>
        <end position="537"/>
    </location>
</feature>
<dbReference type="EMBL" id="AP028947">
    <property type="protein sequence ID" value="BET27383.1"/>
    <property type="molecule type" value="Genomic_DNA"/>
</dbReference>
<keyword evidence="1" id="KW-1003">Cell membrane</keyword>
<dbReference type="InterPro" id="IPR003593">
    <property type="entry name" value="AAA+_ATPase"/>
</dbReference>
<keyword evidence="3" id="KW-0472">Membrane</keyword>
<accession>A0AA86J2P8</accession>
<comment type="subcellular location">
    <subcellularLocation>
        <location evidence="13">Cytoplasm</location>
    </subcellularLocation>
    <text evidence="13">Associates with ribosomes.</text>
</comment>
<dbReference type="InterPro" id="IPR051309">
    <property type="entry name" value="ABCF_ATPase"/>
</dbReference>
<sequence>MLLGLKAATYRIGTTMLLDQVEFSIEERERVALVGRNGTGKSTLFRILTGETTPEDGLVIKQDGLRMTCLEQAVPQEHNETIFDVVAQGFGTLGKSISVSRTLGPRNHDELTPDEASLLENAQNELSEHHGWHLESEVDQMLSRMKLPADLPFAKLSGGMKRKVMLAKAMVSNPDVLLLDEPTNHLDIPSIELLEEQIRQFKGAVIFVSHDRSFMRKLATRVCDLDRGMLKSWSGGYEGYLKGKAEFLHAQEKATALFDKKLAEEEVWIRRGIEARRTRNEGRVRALMEMRKQFSDRRNVVGTAKVQVQEAERSGKLVAEMTDINKQLGDLQILRNFTNTILRGEKIGFLGPNGIGKTTALRVLLGQLPPDSGTVKLGTKLEVAYFDQLRSQFNEEDTAVEIIGAGKEFITIDGQAKHVIGYLQDFLFTPDRARQPVRSLSGGERARLILAQLFATPSNVMVLDEPTNDLDIETLELLEEKLMAYQGTLILVSHDREFLNQIVTRCLVFEGQGVVGDYVGGYDDWLRQRTTDPWANVGKERLENTPMSPAATVAATTVAASPQPPAAPVKKAKKLGYKEQRELETLPGLIETLETEQADLVNKIGAPDFYQQESSVVTAAQARLSALEEELQQAYARWEELDA</sequence>
<keyword evidence="4 13" id="KW-0677">Repeat</keyword>
<dbReference type="GO" id="GO:0016887">
    <property type="term" value="F:ATP hydrolysis activity"/>
    <property type="evidence" value="ECO:0007669"/>
    <property type="project" value="UniProtKB-UniRule"/>
</dbReference>
<evidence type="ECO:0000256" key="5">
    <source>
        <dbReference type="ARBA" id="ARBA00022741"/>
    </source>
</evidence>
<evidence type="ECO:0000256" key="1">
    <source>
        <dbReference type="ARBA" id="ARBA00022475"/>
    </source>
</evidence>
<dbReference type="InterPro" id="IPR037118">
    <property type="entry name" value="Val-tRNA_synth_C_sf"/>
</dbReference>
<dbReference type="FunFam" id="3.40.50.300:FF:000011">
    <property type="entry name" value="Putative ABC transporter ATP-binding component"/>
    <property type="match status" value="1"/>
</dbReference>
<dbReference type="FunFam" id="3.40.50.300:FF:000309">
    <property type="entry name" value="ABC transporter ATP-binding protein"/>
    <property type="match status" value="1"/>
</dbReference>
<keyword evidence="13" id="KW-0175">Coiled coil</keyword>
<dbReference type="Gene3D" id="3.40.50.300">
    <property type="entry name" value="P-loop containing nucleotide triphosphate hydrolases"/>
    <property type="match status" value="2"/>
</dbReference>
<comment type="catalytic activity">
    <reaction evidence="11 13">
        <text>ATP + H2O = ADP + phosphate + H(+)</text>
        <dbReference type="Rhea" id="RHEA:13065"/>
        <dbReference type="ChEBI" id="CHEBI:15377"/>
        <dbReference type="ChEBI" id="CHEBI:15378"/>
        <dbReference type="ChEBI" id="CHEBI:30616"/>
        <dbReference type="ChEBI" id="CHEBI:43474"/>
        <dbReference type="ChEBI" id="CHEBI:456216"/>
    </reaction>
</comment>
<dbReference type="GO" id="GO:0005737">
    <property type="term" value="C:cytoplasm"/>
    <property type="evidence" value="ECO:0007669"/>
    <property type="project" value="UniProtKB-SubCell"/>
</dbReference>
<feature type="domain" description="ABC transporter" evidence="14">
    <location>
        <begin position="3"/>
        <end position="252"/>
    </location>
</feature>
<dbReference type="GO" id="GO:0006281">
    <property type="term" value="P:DNA repair"/>
    <property type="evidence" value="ECO:0007669"/>
    <property type="project" value="UniProtKB-KW"/>
</dbReference>
<dbReference type="HAMAP" id="MF_00848">
    <property type="entry name" value="Uup"/>
    <property type="match status" value="1"/>
</dbReference>
<evidence type="ECO:0000256" key="13">
    <source>
        <dbReference type="HAMAP-Rule" id="MF_00848"/>
    </source>
</evidence>
<protein>
    <recommendedName>
        <fullName evidence="13">ATP-binding protein Uup</fullName>
        <ecNumber evidence="13">3.6.1.-</ecNumber>
    </recommendedName>
</protein>
<keyword evidence="8 13" id="KW-0067">ATP-binding</keyword>
<keyword evidence="10 13" id="KW-0234">DNA repair</keyword>
<feature type="binding site" evidence="13">
    <location>
        <begin position="351"/>
        <end position="358"/>
    </location>
    <ligand>
        <name>ATP</name>
        <dbReference type="ChEBI" id="CHEBI:30616"/>
        <label>2</label>
    </ligand>
</feature>